<keyword evidence="3" id="KW-1133">Transmembrane helix</keyword>
<name>W1NVQ4_AMBTC</name>
<dbReference type="GO" id="GO:0003860">
    <property type="term" value="F:3-hydroxyisobutyryl-CoA hydrolase activity"/>
    <property type="evidence" value="ECO:0000318"/>
    <property type="project" value="GO_Central"/>
</dbReference>
<proteinExistence type="inferred from homology"/>
<comment type="catalytic activity">
    <reaction evidence="2">
        <text>3-hydroxy-2-methylpropanoyl-CoA + H2O = 3-hydroxy-2-methylpropanoate + CoA + H(+)</text>
        <dbReference type="Rhea" id="RHEA:20888"/>
        <dbReference type="ChEBI" id="CHEBI:11805"/>
        <dbReference type="ChEBI" id="CHEBI:15377"/>
        <dbReference type="ChEBI" id="CHEBI:15378"/>
        <dbReference type="ChEBI" id="CHEBI:57287"/>
        <dbReference type="ChEBI" id="CHEBI:57340"/>
        <dbReference type="EC" id="3.1.2.4"/>
    </reaction>
</comment>
<dbReference type="STRING" id="13333.W1NVQ4"/>
<evidence type="ECO:0000256" key="3">
    <source>
        <dbReference type="SAM" id="Phobius"/>
    </source>
</evidence>
<comment type="similarity">
    <text evidence="2">Belongs to the enoyl-CoA hydratase/isomerase family.</text>
</comment>
<dbReference type="PANTHER" id="PTHR43176">
    <property type="entry name" value="3-HYDROXYISOBUTYRYL-COA HYDROLASE-RELATED"/>
    <property type="match status" value="1"/>
</dbReference>
<dbReference type="HOGENOM" id="CLU_009834_22_1_1"/>
<dbReference type="CDD" id="cd06558">
    <property type="entry name" value="crotonase-like"/>
    <property type="match status" value="1"/>
</dbReference>
<dbReference type="Gene3D" id="3.90.226.10">
    <property type="entry name" value="2-enoyl-CoA Hydratase, Chain A, domain 1"/>
    <property type="match status" value="1"/>
</dbReference>
<dbReference type="FunFam" id="3.90.226.10:FF:000027">
    <property type="entry name" value="Probable 3-hydroxyisobutyryl-CoA hydrolase 2"/>
    <property type="match status" value="1"/>
</dbReference>
<sequence length="483" mass="54980">MKKRERVNFQQLPNLGGGWWERNPHQPHHIFRPKYPYILNPSPLPIFTLLQNILIFLILLFFHLHSLTKRKRCFYFSPISKTPSGPLIFHCACGDFGRILMANGNVTSEQVVLEEDVNSVRLITLNRPRLLNVLSPEVVFLLAKCLEKWELEETVELVLIKGAGRAFSAGGDLKVFFAGKHDDSCLEVVYRMYWLLYHFHTYKKTQVALVHGLVMGGGASLVVPSKFSVVTEKTVFAVPEASIGFHTDCSFSYILSHLPEHLGEYLAVTGARLDGKEMIAAGLATHFVPSEKLAELEKRLISLNSGDENAVRSVIEEFFVAVEPDEKSVLHKQSIINKCFSKNSMEEIIDSFEEEAKTEGNEWIKEVLKGLKRSSPTGLKIALRSVREGRKQTLEECMKKEFRLTMNILRQVISGDVYEGIRALVIDKDNAPKWDPPTLNQVRNENLDKVFQPFQEEMELQVPSEESRWSGKFENSAYQLIKS</sequence>
<organism evidence="5 6">
    <name type="scientific">Amborella trichopoda</name>
    <dbReference type="NCBI Taxonomy" id="13333"/>
    <lineage>
        <taxon>Eukaryota</taxon>
        <taxon>Viridiplantae</taxon>
        <taxon>Streptophyta</taxon>
        <taxon>Embryophyta</taxon>
        <taxon>Tracheophyta</taxon>
        <taxon>Spermatophyta</taxon>
        <taxon>Magnoliopsida</taxon>
        <taxon>Amborellales</taxon>
        <taxon>Amborellaceae</taxon>
        <taxon>Amborella</taxon>
    </lineage>
</organism>
<dbReference type="Pfam" id="PF16113">
    <property type="entry name" value="ECH_2"/>
    <property type="match status" value="1"/>
</dbReference>
<feature type="domain" description="Enoyl-CoA hydratase/isomerase" evidence="4">
    <location>
        <begin position="120"/>
        <end position="451"/>
    </location>
</feature>
<dbReference type="InterPro" id="IPR045004">
    <property type="entry name" value="ECH_dom"/>
</dbReference>
<keyword evidence="6" id="KW-1185">Reference proteome</keyword>
<dbReference type="PANTHER" id="PTHR43176:SF2">
    <property type="entry name" value="3-HYDROXYISOBUTYRYL-COA HYDROLASE-LIKE PROTEIN 5"/>
    <property type="match status" value="1"/>
</dbReference>
<evidence type="ECO:0000313" key="5">
    <source>
        <dbReference type="EMBL" id="ERM98749.1"/>
    </source>
</evidence>
<dbReference type="Gramene" id="ERM98749">
    <property type="protein sequence ID" value="ERM98749"/>
    <property type="gene ID" value="AMTR_s00082p00105240"/>
</dbReference>
<dbReference type="EC" id="3.1.2.4" evidence="2"/>
<evidence type="ECO:0000313" key="6">
    <source>
        <dbReference type="Proteomes" id="UP000017836"/>
    </source>
</evidence>
<feature type="transmembrane region" description="Helical" evidence="3">
    <location>
        <begin position="44"/>
        <end position="62"/>
    </location>
</feature>
<comment type="function">
    <text evidence="2">Hydrolyzes 3-hydroxyisobutyryl-CoA (HIBYL-CoA), a saline catabolite. Has high activity toward isobutyryl-CoA. Could be an isobutyryl-CoA dehydrogenase that functions in valine catabolism.</text>
</comment>
<dbReference type="Proteomes" id="UP000017836">
    <property type="component" value="Unassembled WGS sequence"/>
</dbReference>
<dbReference type="AlphaFoldDB" id="W1NVQ4"/>
<dbReference type="OMA" id="LVWEQIR"/>
<dbReference type="SUPFAM" id="SSF52096">
    <property type="entry name" value="ClpP/crotonase"/>
    <property type="match status" value="1"/>
</dbReference>
<evidence type="ECO:0000259" key="4">
    <source>
        <dbReference type="Pfam" id="PF16113"/>
    </source>
</evidence>
<gene>
    <name evidence="5" type="ORF">AMTR_s00082p00105240</name>
</gene>
<protein>
    <recommendedName>
        <fullName evidence="2">3-hydroxyisobutyryl-CoA hydrolase</fullName>
        <shortName evidence="2">HIB-CoA hydrolase</shortName>
        <shortName evidence="2">HIBYL-CoA-H</shortName>
        <ecNumber evidence="2">3.1.2.4</ecNumber>
    </recommendedName>
    <alternativeName>
        <fullName evidence="2">3-hydroxyisobutyryl-coenzyme A hydrolase</fullName>
    </alternativeName>
</protein>
<dbReference type="EMBL" id="KI395277">
    <property type="protein sequence ID" value="ERM98749.1"/>
    <property type="molecule type" value="Genomic_DNA"/>
</dbReference>
<keyword evidence="3" id="KW-0812">Transmembrane</keyword>
<dbReference type="InterPro" id="IPR029045">
    <property type="entry name" value="ClpP/crotonase-like_dom_sf"/>
</dbReference>
<dbReference type="InterPro" id="IPR032259">
    <property type="entry name" value="HIBYL-CoA-H"/>
</dbReference>
<dbReference type="GO" id="GO:0006574">
    <property type="term" value="P:L-valine catabolic process"/>
    <property type="evidence" value="ECO:0000318"/>
    <property type="project" value="GO_Central"/>
</dbReference>
<reference evidence="6" key="1">
    <citation type="journal article" date="2013" name="Science">
        <title>The Amborella genome and the evolution of flowering plants.</title>
        <authorList>
            <consortium name="Amborella Genome Project"/>
        </authorList>
    </citation>
    <scope>NUCLEOTIDE SEQUENCE [LARGE SCALE GENOMIC DNA]</scope>
</reference>
<dbReference type="eggNOG" id="ENOG502QTE8">
    <property type="taxonomic scope" value="Eukaryota"/>
</dbReference>
<keyword evidence="1 2" id="KW-0378">Hydrolase</keyword>
<comment type="pathway">
    <text evidence="2">Amino-acid degradation; L-valine degradation.</text>
</comment>
<accession>W1NVQ4</accession>
<evidence type="ECO:0000256" key="2">
    <source>
        <dbReference type="RuleBase" id="RU369070"/>
    </source>
</evidence>
<evidence type="ECO:0000256" key="1">
    <source>
        <dbReference type="ARBA" id="ARBA00022801"/>
    </source>
</evidence>
<keyword evidence="3" id="KW-0472">Membrane</keyword>
<dbReference type="NCBIfam" id="NF004127">
    <property type="entry name" value="PRK05617.1"/>
    <property type="match status" value="1"/>
</dbReference>